<accession>A0A0N5ABF9</accession>
<protein>
    <submittedName>
        <fullName evidence="2">Vacuolar protein sorting-associated protein 51 homolog</fullName>
    </submittedName>
</protein>
<sequence length="141" mass="15889">MNLREKYLHAMFEAVFTEMSGLLIKDISRKVEFIAFEKLEKFWSERDKKVTSHDALSSKTTTSGMSSVVSSRNSLGEVFRQVAAQSKAEMTAALGQDVTGLAGTDFLYSLGSYRNLPSFKKVFNSIHSFHLHCLGSWEAYF</sequence>
<proteinExistence type="predicted"/>
<dbReference type="WBParaSite" id="SMUV_0000148501-mRNA-1">
    <property type="protein sequence ID" value="SMUV_0000148501-mRNA-1"/>
    <property type="gene ID" value="SMUV_0000148501"/>
</dbReference>
<evidence type="ECO:0000313" key="2">
    <source>
        <dbReference type="WBParaSite" id="SMUV_0000148501-mRNA-1"/>
    </source>
</evidence>
<dbReference type="Proteomes" id="UP000046393">
    <property type="component" value="Unplaced"/>
</dbReference>
<reference evidence="2" key="1">
    <citation type="submission" date="2017-02" db="UniProtKB">
        <authorList>
            <consortium name="WormBaseParasite"/>
        </authorList>
    </citation>
    <scope>IDENTIFICATION</scope>
</reference>
<name>A0A0N5ABF9_9BILA</name>
<dbReference type="STRING" id="451379.A0A0N5ABF9"/>
<keyword evidence="1" id="KW-1185">Reference proteome</keyword>
<dbReference type="AlphaFoldDB" id="A0A0N5ABF9"/>
<organism evidence="1 2">
    <name type="scientific">Syphacia muris</name>
    <dbReference type="NCBI Taxonomy" id="451379"/>
    <lineage>
        <taxon>Eukaryota</taxon>
        <taxon>Metazoa</taxon>
        <taxon>Ecdysozoa</taxon>
        <taxon>Nematoda</taxon>
        <taxon>Chromadorea</taxon>
        <taxon>Rhabditida</taxon>
        <taxon>Spirurina</taxon>
        <taxon>Oxyuridomorpha</taxon>
        <taxon>Oxyuroidea</taxon>
        <taxon>Oxyuridae</taxon>
        <taxon>Syphacia</taxon>
    </lineage>
</organism>
<evidence type="ECO:0000313" key="1">
    <source>
        <dbReference type="Proteomes" id="UP000046393"/>
    </source>
</evidence>